<evidence type="ECO:0000313" key="1">
    <source>
        <dbReference type="EMBL" id="KAK5699542.1"/>
    </source>
</evidence>
<dbReference type="PANTHER" id="PTHR42085">
    <property type="entry name" value="F-BOX DOMAIN-CONTAINING PROTEIN"/>
    <property type="match status" value="1"/>
</dbReference>
<dbReference type="AlphaFoldDB" id="A0AAN8A130"/>
<protein>
    <submittedName>
        <fullName evidence="1">Uncharacterized protein</fullName>
    </submittedName>
</protein>
<dbReference type="PANTHER" id="PTHR42085:SF8">
    <property type="entry name" value="F-BOX DOMAIN-CONTAINING PROTEIN"/>
    <property type="match status" value="1"/>
</dbReference>
<accession>A0AAN8A130</accession>
<dbReference type="InterPro" id="IPR038883">
    <property type="entry name" value="AN11006-like"/>
</dbReference>
<proteinExistence type="predicted"/>
<sequence>MVSDEKLSTALHDANRASLHFNDVQRSEFRSIVNEHIMGNFRTSNFVGTSFRSGTSTIFDELRKQVWYLNTVDVQRLAPAALQLLFDSQLPSDCSFEERDLNGLLSVLDRFETRVGPQPADLLQEVDRIHSARSFPFMKLPAELRILVCELVISNQQKYIMIDSPCGCYKEGPAKTEPSITKVCRQLRHDSLPVFYASGSFRFHALRYDFSGLITHCEVIDSLWGVKKIRRVELSLRDVDINHSKVTIRCGEGLWDLFRWITTTNTDINFAVNRDGNFAPVNGAARLALECKANGTVDEGELRMVFDSWLRMLDLHCRCSSSVFFEEDNWYACSRYTPGRNKYTVCRNG</sequence>
<name>A0AAN8A130_9PEZI</name>
<gene>
    <name evidence="1" type="ORF">LTR97_005670</name>
</gene>
<dbReference type="Proteomes" id="UP001310594">
    <property type="component" value="Unassembled WGS sequence"/>
</dbReference>
<organism evidence="1 2">
    <name type="scientific">Elasticomyces elasticus</name>
    <dbReference type="NCBI Taxonomy" id="574655"/>
    <lineage>
        <taxon>Eukaryota</taxon>
        <taxon>Fungi</taxon>
        <taxon>Dikarya</taxon>
        <taxon>Ascomycota</taxon>
        <taxon>Pezizomycotina</taxon>
        <taxon>Dothideomycetes</taxon>
        <taxon>Dothideomycetidae</taxon>
        <taxon>Mycosphaerellales</taxon>
        <taxon>Teratosphaeriaceae</taxon>
        <taxon>Elasticomyces</taxon>
    </lineage>
</organism>
<comment type="caution">
    <text evidence="1">The sequence shown here is derived from an EMBL/GenBank/DDBJ whole genome shotgun (WGS) entry which is preliminary data.</text>
</comment>
<evidence type="ECO:0000313" key="2">
    <source>
        <dbReference type="Proteomes" id="UP001310594"/>
    </source>
</evidence>
<reference evidence="1" key="1">
    <citation type="submission" date="2023-08" db="EMBL/GenBank/DDBJ databases">
        <title>Black Yeasts Isolated from many extreme environments.</title>
        <authorList>
            <person name="Coleine C."/>
            <person name="Stajich J.E."/>
            <person name="Selbmann L."/>
        </authorList>
    </citation>
    <scope>NUCLEOTIDE SEQUENCE</scope>
    <source>
        <strain evidence="1">CCFEE 5810</strain>
    </source>
</reference>
<dbReference type="EMBL" id="JAVRQU010000008">
    <property type="protein sequence ID" value="KAK5699542.1"/>
    <property type="molecule type" value="Genomic_DNA"/>
</dbReference>